<evidence type="ECO:0000313" key="1">
    <source>
        <dbReference type="EMBL" id="TGE28830.1"/>
    </source>
</evidence>
<comment type="caution">
    <text evidence="1">The sequence shown here is derived from an EMBL/GenBank/DDBJ whole genome shotgun (WGS) entry which is preliminary data.</text>
</comment>
<protein>
    <recommendedName>
        <fullName evidence="3">Lipoprotein</fullName>
    </recommendedName>
</protein>
<dbReference type="EMBL" id="SRMB01000001">
    <property type="protein sequence ID" value="TGE28830.1"/>
    <property type="molecule type" value="Genomic_DNA"/>
</dbReference>
<evidence type="ECO:0000313" key="2">
    <source>
        <dbReference type="Proteomes" id="UP000298471"/>
    </source>
</evidence>
<reference evidence="1 2" key="1">
    <citation type="submission" date="2019-04" db="EMBL/GenBank/DDBJ databases">
        <authorList>
            <person name="Feng G."/>
            <person name="Zhang J."/>
            <person name="Zhu H."/>
        </authorList>
    </citation>
    <scope>NUCLEOTIDE SEQUENCE [LARGE SCALE GENOMIC DNA]</scope>
    <source>
        <strain evidence="1 2">9PBR-1</strain>
    </source>
</reference>
<dbReference type="PROSITE" id="PS51257">
    <property type="entry name" value="PROKAR_LIPOPROTEIN"/>
    <property type="match status" value="1"/>
</dbReference>
<evidence type="ECO:0008006" key="3">
    <source>
        <dbReference type="Google" id="ProtNLM"/>
    </source>
</evidence>
<dbReference type="OrthoDB" id="4301792at2"/>
<dbReference type="Proteomes" id="UP000298471">
    <property type="component" value="Unassembled WGS sequence"/>
</dbReference>
<dbReference type="RefSeq" id="WP_135392674.1">
    <property type="nucleotide sequence ID" value="NZ_SRMB01000001.1"/>
</dbReference>
<dbReference type="AlphaFoldDB" id="A0A4Z0QFN0"/>
<proteinExistence type="predicted"/>
<keyword evidence="2" id="KW-1185">Reference proteome</keyword>
<name>A0A4Z0QFN0_9BACT</name>
<organism evidence="1 2">
    <name type="scientific">Hymenobacter metallicola</name>
    <dbReference type="NCBI Taxonomy" id="2563114"/>
    <lineage>
        <taxon>Bacteria</taxon>
        <taxon>Pseudomonadati</taxon>
        <taxon>Bacteroidota</taxon>
        <taxon>Cytophagia</taxon>
        <taxon>Cytophagales</taxon>
        <taxon>Hymenobacteraceae</taxon>
        <taxon>Hymenobacter</taxon>
    </lineage>
</organism>
<accession>A0A4Z0QFN0</accession>
<sequence length="173" mass="19380">MRAAVIVCLILISGCNSQEGKIKLKVPTATTSIHEQETKITLTDFAVIPNFQPNPVSVAELNQVDALLRACVTEFNKAAEADYADMQKAHPEIPFRKENYVIDLARYRKQLVVNVNSQGAKIVWVNCFCGDEADFPYWKKRIVDVTDGGNCFFNVRLNLTKGTWEDLRTNGVA</sequence>
<gene>
    <name evidence="1" type="ORF">E5K02_05045</name>
</gene>